<dbReference type="EMBL" id="JALKFT010000006">
    <property type="protein sequence ID" value="MCK9875704.1"/>
    <property type="molecule type" value="Genomic_DNA"/>
</dbReference>
<dbReference type="PANTHER" id="PTHR10509:SF14">
    <property type="entry name" value="CAFFEOYL-COA O-METHYLTRANSFERASE 3-RELATED"/>
    <property type="match status" value="1"/>
</dbReference>
<protein>
    <submittedName>
        <fullName evidence="4">O-methyltransferase</fullName>
    </submittedName>
</protein>
<evidence type="ECO:0000256" key="3">
    <source>
        <dbReference type="ARBA" id="ARBA00022691"/>
    </source>
</evidence>
<proteinExistence type="predicted"/>
<comment type="caution">
    <text evidence="4">The sequence shown here is derived from an EMBL/GenBank/DDBJ whole genome shotgun (WGS) entry which is preliminary data.</text>
</comment>
<name>A0ABT0JVX8_9ACTN</name>
<accession>A0ABT0JVX8</accession>
<dbReference type="Proteomes" id="UP001201873">
    <property type="component" value="Unassembled WGS sequence"/>
</dbReference>
<keyword evidence="1" id="KW-0489">Methyltransferase</keyword>
<dbReference type="Gene3D" id="3.40.50.150">
    <property type="entry name" value="Vaccinia Virus protein VP39"/>
    <property type="match status" value="1"/>
</dbReference>
<keyword evidence="5" id="KW-1185">Reference proteome</keyword>
<dbReference type="InterPro" id="IPR050362">
    <property type="entry name" value="Cation-dep_OMT"/>
</dbReference>
<dbReference type="InterPro" id="IPR002935">
    <property type="entry name" value="SAM_O-MeTrfase"/>
</dbReference>
<evidence type="ECO:0000313" key="5">
    <source>
        <dbReference type="Proteomes" id="UP001201873"/>
    </source>
</evidence>
<gene>
    <name evidence="4" type="ORF">MXD59_07950</name>
</gene>
<reference evidence="4 5" key="1">
    <citation type="submission" date="2022-04" db="EMBL/GenBank/DDBJ databases">
        <title>Genome diversity in the genus Frankia.</title>
        <authorList>
            <person name="Carlos-Shanley C."/>
            <person name="Hahn D."/>
        </authorList>
    </citation>
    <scope>NUCLEOTIDE SEQUENCE [LARGE SCALE GENOMIC DNA]</scope>
    <source>
        <strain evidence="4 5">Ag45/Mut15</strain>
    </source>
</reference>
<dbReference type="PROSITE" id="PS51682">
    <property type="entry name" value="SAM_OMT_I"/>
    <property type="match status" value="1"/>
</dbReference>
<dbReference type="Pfam" id="PF01596">
    <property type="entry name" value="Methyltransf_3"/>
    <property type="match status" value="1"/>
</dbReference>
<dbReference type="CDD" id="cd02440">
    <property type="entry name" value="AdoMet_MTases"/>
    <property type="match status" value="1"/>
</dbReference>
<keyword evidence="2" id="KW-0808">Transferase</keyword>
<dbReference type="InterPro" id="IPR029063">
    <property type="entry name" value="SAM-dependent_MTases_sf"/>
</dbReference>
<dbReference type="RefSeq" id="WP_248824121.1">
    <property type="nucleotide sequence ID" value="NZ_JALKFT010000006.1"/>
</dbReference>
<dbReference type="SUPFAM" id="SSF53335">
    <property type="entry name" value="S-adenosyl-L-methionine-dependent methyltransferases"/>
    <property type="match status" value="1"/>
</dbReference>
<evidence type="ECO:0000313" key="4">
    <source>
        <dbReference type="EMBL" id="MCK9875704.1"/>
    </source>
</evidence>
<evidence type="ECO:0000256" key="2">
    <source>
        <dbReference type="ARBA" id="ARBA00022679"/>
    </source>
</evidence>
<organism evidence="4 5">
    <name type="scientific">Frankia umida</name>
    <dbReference type="NCBI Taxonomy" id="573489"/>
    <lineage>
        <taxon>Bacteria</taxon>
        <taxon>Bacillati</taxon>
        <taxon>Actinomycetota</taxon>
        <taxon>Actinomycetes</taxon>
        <taxon>Frankiales</taxon>
        <taxon>Frankiaceae</taxon>
        <taxon>Frankia</taxon>
    </lineage>
</organism>
<keyword evidence="3" id="KW-0949">S-adenosyl-L-methionine</keyword>
<sequence length="240" mass="26445">MTDVNSWLRRLYIRALTIRVMRNKSRFVARRVRKYSIQSSSAPDSVLVELARETEALGPAAGMLVPHAQGTLLTTLVASARPTRAIEVGTFTGYSSLCIARGLSDSGQLLCLDISERWTSIAEKYWARAGVGHRIELRLGPAAETISALPAEPTFDFAFIDADKVSYQEYLDLLLPRMRLDGLLVVDNVLLHGKAARGRARGAEPAAMRRFNARLAADHRLQTVMLPFADGLTLARVCAH</sequence>
<dbReference type="PANTHER" id="PTHR10509">
    <property type="entry name" value="O-METHYLTRANSFERASE-RELATED"/>
    <property type="match status" value="1"/>
</dbReference>
<evidence type="ECO:0000256" key="1">
    <source>
        <dbReference type="ARBA" id="ARBA00022603"/>
    </source>
</evidence>